<evidence type="ECO:0000256" key="11">
    <source>
        <dbReference type="ARBA" id="ARBA00022786"/>
    </source>
</evidence>
<reference evidence="24" key="1">
    <citation type="journal article" date="2018" name="Genome Biol.">
        <title>SKESA: strategic k-mer extension for scrupulous assemblies.</title>
        <authorList>
            <person name="Souvorov A."/>
            <person name="Agarwala R."/>
            <person name="Lipman D.J."/>
        </authorList>
    </citation>
    <scope>NUCLEOTIDE SEQUENCE</scope>
    <source>
        <strain evidence="24">BCW_3301</strain>
        <strain evidence="25">M123</strain>
    </source>
</reference>
<evidence type="ECO:0000313" key="26">
    <source>
        <dbReference type="EMBL" id="SUE46821.1"/>
    </source>
</evidence>
<evidence type="ECO:0000256" key="1">
    <source>
        <dbReference type="ARBA" id="ARBA00000900"/>
    </source>
</evidence>
<keyword evidence="8" id="KW-0433">Leucine-rich repeat</keyword>
<dbReference type="PANTHER" id="PTHR47114">
    <property type="match status" value="1"/>
</dbReference>
<evidence type="ECO:0000256" key="8">
    <source>
        <dbReference type="ARBA" id="ARBA00022614"/>
    </source>
</evidence>
<evidence type="ECO:0000256" key="15">
    <source>
        <dbReference type="ARBA" id="ARBA00023136"/>
    </source>
</evidence>
<dbReference type="GO" id="GO:0030430">
    <property type="term" value="C:host cell cytoplasm"/>
    <property type="evidence" value="ECO:0007669"/>
    <property type="project" value="UniProtKB-SubCell"/>
</dbReference>
<dbReference type="InterPro" id="IPR003591">
    <property type="entry name" value="Leu-rich_rpt_typical-subtyp"/>
</dbReference>
<dbReference type="NCBIfam" id="NF011917">
    <property type="entry name" value="PRK15387.1"/>
    <property type="match status" value="1"/>
</dbReference>
<evidence type="ECO:0000313" key="24">
    <source>
        <dbReference type="EMBL" id="HAC6379427.1"/>
    </source>
</evidence>
<accession>A0A379NHE2</accession>
<dbReference type="SUPFAM" id="SSF52058">
    <property type="entry name" value="L domain-like"/>
    <property type="match status" value="1"/>
</dbReference>
<dbReference type="GO" id="GO:0005576">
    <property type="term" value="C:extracellular region"/>
    <property type="evidence" value="ECO:0007669"/>
    <property type="project" value="UniProtKB-SubCell"/>
</dbReference>
<dbReference type="EMBL" id="DAAMHM010000009">
    <property type="protein sequence ID" value="HAC6681718.1"/>
    <property type="molecule type" value="Genomic_DNA"/>
</dbReference>
<dbReference type="EC" id="2.3.2.27" evidence="5"/>
<dbReference type="AlphaFoldDB" id="A0A379NHE2"/>
<dbReference type="PROSITE" id="PS52053">
    <property type="entry name" value="NEL"/>
    <property type="match status" value="1"/>
</dbReference>
<evidence type="ECO:0000313" key="27">
    <source>
        <dbReference type="Proteomes" id="UP000254190"/>
    </source>
</evidence>
<evidence type="ECO:0000256" key="2">
    <source>
        <dbReference type="ARBA" id="ARBA00004192"/>
    </source>
</evidence>
<reference evidence="24" key="3">
    <citation type="submission" date="2018-08" db="EMBL/GenBank/DDBJ databases">
        <authorList>
            <consortium name="NCBI Pathogen Detection Project"/>
        </authorList>
    </citation>
    <scope>NUCLEOTIDE SEQUENCE</scope>
    <source>
        <strain evidence="24">BCW_3301</strain>
        <strain evidence="25">M123</strain>
    </source>
</reference>
<dbReference type="Proteomes" id="UP000254190">
    <property type="component" value="Unassembled WGS sequence"/>
</dbReference>
<evidence type="ECO:0000256" key="19">
    <source>
        <dbReference type="ARBA" id="ARBA00078926"/>
    </source>
</evidence>
<dbReference type="FunFam" id="1.20.58.90:FF:000013">
    <property type="entry name" value="Type III secretion system effector protein-E3 Ubiquitin ligase"/>
    <property type="match status" value="1"/>
</dbReference>
<feature type="active site" description="Glycyl thioester intermediate" evidence="22">
    <location>
        <position position="580"/>
    </location>
</feature>
<dbReference type="GO" id="GO:0016567">
    <property type="term" value="P:protein ubiquitination"/>
    <property type="evidence" value="ECO:0007669"/>
    <property type="project" value="InterPro"/>
</dbReference>
<evidence type="ECO:0000256" key="21">
    <source>
        <dbReference type="ARBA" id="ARBA00083821"/>
    </source>
</evidence>
<evidence type="ECO:0000256" key="16">
    <source>
        <dbReference type="ARBA" id="ARBA00023200"/>
    </source>
</evidence>
<reference evidence="26 27" key="2">
    <citation type="submission" date="2018-06" db="EMBL/GenBank/DDBJ databases">
        <authorList>
            <consortium name="Pathogen Informatics"/>
            <person name="Doyle S."/>
        </authorList>
    </citation>
    <scope>NUCLEOTIDE SEQUENCE [LARGE SCALE GENOMIC DNA]</scope>
    <source>
        <strain evidence="26 27">NCTC5754</strain>
    </source>
</reference>
<evidence type="ECO:0000313" key="25">
    <source>
        <dbReference type="EMBL" id="HAC6681718.1"/>
    </source>
</evidence>
<dbReference type="GO" id="GO:0061630">
    <property type="term" value="F:ubiquitin protein ligase activity"/>
    <property type="evidence" value="ECO:0007669"/>
    <property type="project" value="UniProtKB-EC"/>
</dbReference>
<dbReference type="InterPro" id="IPR032675">
    <property type="entry name" value="LRR_dom_sf"/>
</dbReference>
<evidence type="ECO:0000256" key="17">
    <source>
        <dbReference type="ARBA" id="ARBA00060460"/>
    </source>
</evidence>
<evidence type="ECO:0000256" key="12">
    <source>
        <dbReference type="ARBA" id="ARBA00022843"/>
    </source>
</evidence>
<comment type="similarity">
    <text evidence="4 22">Belongs to the LRR-containing bacterial E3 ligase family.</text>
</comment>
<evidence type="ECO:0000256" key="13">
    <source>
        <dbReference type="ARBA" id="ARBA00022870"/>
    </source>
</evidence>
<evidence type="ECO:0000256" key="3">
    <source>
        <dbReference type="ARBA" id="ARBA00004613"/>
    </source>
</evidence>
<keyword evidence="13" id="KW-1043">Host membrane</keyword>
<dbReference type="InterPro" id="IPR001611">
    <property type="entry name" value="Leu-rich_rpt"/>
</dbReference>
<keyword evidence="6" id="KW-1032">Host cell membrane</keyword>
<dbReference type="FunFam" id="1.20.1270.130:FF:000002">
    <property type="entry name" value="Type III secretion system effector protein-E3 Ubiquitin ligase"/>
    <property type="match status" value="1"/>
</dbReference>
<dbReference type="FunFam" id="1.20.58.360:FF:000001">
    <property type="entry name" value="Probable E3 ubiquitin-protein ligase ipaH7.8"/>
    <property type="match status" value="1"/>
</dbReference>
<protein>
    <recommendedName>
        <fullName evidence="18">E3 ubiquitin-protein ligase SspH2</fullName>
        <ecNumber evidence="5">2.3.2.27</ecNumber>
    </recommendedName>
    <alternativeName>
        <fullName evidence="21">RING-type E3 ubiquitin transferase SspH2</fullName>
    </alternativeName>
    <alternativeName>
        <fullName evidence="20">Salmonella secreted protein H2</fullName>
    </alternativeName>
    <alternativeName>
        <fullName evidence="19">Secreted effector protein sspH2</fullName>
    </alternativeName>
</protein>
<evidence type="ECO:0000256" key="14">
    <source>
        <dbReference type="ARBA" id="ARBA00023026"/>
    </source>
</evidence>
<proteinExistence type="inferred from homology"/>
<keyword evidence="10" id="KW-0677">Repeat</keyword>
<evidence type="ECO:0000256" key="6">
    <source>
        <dbReference type="ARBA" id="ARBA00022511"/>
    </source>
</evidence>
<dbReference type="InterPro" id="IPR051071">
    <property type="entry name" value="LRR-bact_E3_ubiq_ligases"/>
</dbReference>
<keyword evidence="12 22" id="KW-0832">Ubl conjugation</keyword>
<evidence type="ECO:0000256" key="22">
    <source>
        <dbReference type="PROSITE-ProRule" id="PRU01398"/>
    </source>
</evidence>
<dbReference type="InterPro" id="IPR029487">
    <property type="entry name" value="NEL_dom"/>
</dbReference>
<dbReference type="Gene3D" id="3.30.2440.10">
    <property type="entry name" value="Secreted effector protein SifA"/>
    <property type="match status" value="1"/>
</dbReference>
<dbReference type="GO" id="GO:0020002">
    <property type="term" value="C:host cell plasma membrane"/>
    <property type="evidence" value="ECO:0007669"/>
    <property type="project" value="UniProtKB-SubCell"/>
</dbReference>
<evidence type="ECO:0000259" key="23">
    <source>
        <dbReference type="PROSITE" id="PS52053"/>
    </source>
</evidence>
<gene>
    <name evidence="26" type="primary">sspH2</name>
    <name evidence="24" type="ORF">G0B02_09905</name>
    <name evidence="25" type="ORF">G0D18_13840</name>
    <name evidence="26" type="ORF">NCTC5754_01677</name>
</gene>
<keyword evidence="14" id="KW-0843">Virulence</keyword>
<dbReference type="Gene3D" id="1.20.58.90">
    <property type="match status" value="1"/>
</dbReference>
<evidence type="ECO:0000256" key="5">
    <source>
        <dbReference type="ARBA" id="ARBA00012483"/>
    </source>
</evidence>
<keyword evidence="16 22" id="KW-1035">Host cytoplasm</keyword>
<comment type="subcellular location">
    <subcellularLocation>
        <location evidence="17">Host apical cell membrane</location>
        <topology evidence="17">Peripheral membrane protein</topology>
        <orientation evidence="17">Cytoplasmic side</orientation>
    </subcellularLocation>
    <subcellularLocation>
        <location evidence="2">Host cytoplasm</location>
    </subcellularLocation>
    <subcellularLocation>
        <location evidence="3">Secreted</location>
    </subcellularLocation>
</comment>
<comment type="PTM">
    <text evidence="22">Ubiquitinated in the presence of host E1 ubiquitin-activating enzyme, E2 ubiquitin-conjugating enzyme and ubiquitin.</text>
</comment>
<dbReference type="EMBL" id="UGVQ01000002">
    <property type="protein sequence ID" value="SUE46821.1"/>
    <property type="molecule type" value="Genomic_DNA"/>
</dbReference>
<dbReference type="EMBL" id="DAAMEZ010000005">
    <property type="protein sequence ID" value="HAC6379427.1"/>
    <property type="molecule type" value="Genomic_DNA"/>
</dbReference>
<sequence>MPFHIGSGCLPATISNRRIYRIAWSDTPPEMSSWEKMKEFFCSTHQTEALECIWTICHPPAGTTREDVINRFELLRTLAYAGWEESIHSGQHGENYFCILDEDSQEILSVTLDDAGNYTVNCQGYSETHRLTLDTAQGEEGTGHAEGASGTFRTSFLPATTAPQTPAEYDAVWSAWRRAAPAEESRGRAAAVQKMRACLNNGNAVLNVGESGLTTLPDCLPAHITTLVIPDNNLTSLPALPPELRTLEVSGNQLTSLPVLPPGLLELSIFSNPLTHLPALPSGLCKLWIFGNQLTSLPVLPPGLQELSVSDNQLASLPALPSELCKLWAYNNQLTSLPTLPSGLQELSVSDNQLASLPTLPSELYKLWAYNNRLTSLPALPSGLKELIVSGNRLTSLPVLPSELKELMVSGNRLTSLPMLPSGLLSLSVYRNQLTRLPESLIHLSSETTVNLEGNPLSERTLQALREITSAPGYSGPIIRFDMAGASAPRETRALHLAAADWLVPAREGEPAPADRWHMFGQEDNADAFSLFLDRLSETENFIKDAGFKAQISSWLAQLAEDEALRANTFAMATEATSSCEDRVTFFLHQMKNVQLVHNAEKGQYDNDLAALVATGREMFRLGKLEQIAREKVRTLALVDEIEVWLAYQNKLKKSLGLTSVTAEMRFFDVSGVTVTDLQDAELQVKAAEKSEFREWILQWGPLHRVLERKAPERVNALREKQISDYEETYRMLSDTELRPSGLVGNTDAERTIGARAMESAKKTFLDGLRPFVEEMLGSYLNVQWRRN</sequence>
<feature type="domain" description="NEL" evidence="23">
    <location>
        <begin position="494"/>
        <end position="788"/>
    </location>
</feature>
<keyword evidence="9 22" id="KW-0808">Transferase</keyword>
<evidence type="ECO:0000256" key="20">
    <source>
        <dbReference type="ARBA" id="ARBA00079391"/>
    </source>
</evidence>
<organism evidence="26 27">
    <name type="scientific">Salmonella enterica subsp. enterica serovar Bovismorbificans</name>
    <dbReference type="NCBI Taxonomy" id="58097"/>
    <lineage>
        <taxon>Bacteria</taxon>
        <taxon>Pseudomonadati</taxon>
        <taxon>Pseudomonadota</taxon>
        <taxon>Gammaproteobacteria</taxon>
        <taxon>Enterobacterales</taxon>
        <taxon>Enterobacteriaceae</taxon>
        <taxon>Salmonella</taxon>
    </lineage>
</organism>
<evidence type="ECO:0000256" key="9">
    <source>
        <dbReference type="ARBA" id="ARBA00022679"/>
    </source>
</evidence>
<dbReference type="Gene3D" id="1.20.58.360">
    <property type="entry name" value="Shigella T3SS effector IpaH defines"/>
    <property type="match status" value="1"/>
</dbReference>
<dbReference type="RefSeq" id="WP_024798972.1">
    <property type="nucleotide sequence ID" value="NZ_CP091300.1"/>
</dbReference>
<keyword evidence="15" id="KW-0472">Membrane</keyword>
<dbReference type="PANTHER" id="PTHR47114:SF2">
    <property type="entry name" value="OLIGODENDROCYTE-MYELIN GLYCOPROTEIN"/>
    <property type="match status" value="1"/>
</dbReference>
<keyword evidence="7 22" id="KW-0964">Secreted</keyword>
<comment type="catalytic activity">
    <reaction evidence="1">
        <text>S-ubiquitinyl-[E2 ubiquitin-conjugating enzyme]-L-cysteine + [acceptor protein]-L-lysine = [E2 ubiquitin-conjugating enzyme]-L-cysteine + N(6)-ubiquitinyl-[acceptor protein]-L-lysine.</text>
        <dbReference type="EC" id="2.3.2.27"/>
    </reaction>
</comment>
<dbReference type="Pfam" id="PF14496">
    <property type="entry name" value="NEL"/>
    <property type="match status" value="1"/>
</dbReference>
<dbReference type="PROSITE" id="PS51450">
    <property type="entry name" value="LRR"/>
    <property type="match status" value="4"/>
</dbReference>
<evidence type="ECO:0000256" key="10">
    <source>
        <dbReference type="ARBA" id="ARBA00022737"/>
    </source>
</evidence>
<name>A0A379NHE2_SALET</name>
<dbReference type="SMART" id="SM00364">
    <property type="entry name" value="LRR_BAC"/>
    <property type="match status" value="11"/>
</dbReference>
<evidence type="ECO:0000256" key="7">
    <source>
        <dbReference type="ARBA" id="ARBA00022525"/>
    </source>
</evidence>
<dbReference type="Gene3D" id="1.20.1270.130">
    <property type="entry name" value="Shigella T3SS effector IpaH domain"/>
    <property type="match status" value="1"/>
</dbReference>
<evidence type="ECO:0000256" key="18">
    <source>
        <dbReference type="ARBA" id="ARBA00074657"/>
    </source>
</evidence>
<dbReference type="SMART" id="SM00369">
    <property type="entry name" value="LRR_TYP"/>
    <property type="match status" value="5"/>
</dbReference>
<evidence type="ECO:0000256" key="4">
    <source>
        <dbReference type="ARBA" id="ARBA00009868"/>
    </source>
</evidence>
<dbReference type="FunFam" id="3.30.2440.10:FF:000001">
    <property type="entry name" value="SPI-2 type III secretion system effector SseI"/>
    <property type="match status" value="1"/>
</dbReference>
<dbReference type="Gene3D" id="3.80.10.10">
    <property type="entry name" value="Ribonuclease Inhibitor"/>
    <property type="match status" value="1"/>
</dbReference>
<keyword evidence="11 22" id="KW-0833">Ubl conjugation pathway</keyword>